<dbReference type="Gene3D" id="3.40.640.10">
    <property type="entry name" value="Type I PLP-dependent aspartate aminotransferase-like (Major domain)"/>
    <property type="match status" value="1"/>
</dbReference>
<evidence type="ECO:0000256" key="2">
    <source>
        <dbReference type="ARBA" id="ARBA00009533"/>
    </source>
</evidence>
<evidence type="ECO:0000256" key="1">
    <source>
        <dbReference type="ARBA" id="ARBA00001933"/>
    </source>
</evidence>
<dbReference type="RefSeq" id="WP_346755131.1">
    <property type="nucleotide sequence ID" value="NZ_JAUJEA010000015.1"/>
</dbReference>
<evidence type="ECO:0000256" key="4">
    <source>
        <dbReference type="ARBA" id="ARBA00022898"/>
    </source>
</evidence>
<keyword evidence="7" id="KW-0808">Transferase</keyword>
<evidence type="ECO:0000256" key="6">
    <source>
        <dbReference type="RuleBase" id="RU000382"/>
    </source>
</evidence>
<keyword evidence="5 6" id="KW-0456">Lyase</keyword>
<dbReference type="Proteomes" id="UP001172082">
    <property type="component" value="Unassembled WGS sequence"/>
</dbReference>
<evidence type="ECO:0000256" key="5">
    <source>
        <dbReference type="ARBA" id="ARBA00023239"/>
    </source>
</evidence>
<keyword evidence="4 6" id="KW-0663">Pyridoxal phosphate</keyword>
<sequence>MPFTTDANIITQALDKFRSDSNTAKSPVLNQVAIDEIIQSLDLASYIQHGGLTDGKLAEFMNNYLTYALRLHHPAYLGHQCAATHEAGSLGAFVDAFTNNVMAVYEMGPGAASIEYFMVNWLLEKVGWLPAPVKQSERYEKRSFGGGVLVNGGSIANLTALIIARSKLVPEVWEEGSPSNLSILAPSESHYSIQKAAGFMGIGKNAIYTIDVDQNGAIIPKALQAALDRSKNDGKRPIALIANACSTAVGIYDPLDEIGAFCQENNIWLHVDGAHGASALLSSKHKHLLKGVEKADSLTWDAHKLLRTPSLCAALLVRDHSDLDSGIHQEASYLFHDKEPIGFDFIQRTIECTKSGLGVKLFFTIAAEGEEKIAAYIDGRYALAKEVYHFVIEQSDLECPVAPESNILCFRVQGSDEKQMRIWDKLMTEGSFHLSTTMFMGKRFLRLVFMSPHTTITDIQRLINRIREINKEIGNAVESPGLS</sequence>
<protein>
    <submittedName>
        <fullName evidence="7">Aminotransferase class I/II-fold pyridoxal phosphate-dependent enzyme</fullName>
    </submittedName>
</protein>
<evidence type="ECO:0000256" key="3">
    <source>
        <dbReference type="ARBA" id="ARBA00022793"/>
    </source>
</evidence>
<dbReference type="Pfam" id="PF00282">
    <property type="entry name" value="Pyridoxal_deC"/>
    <property type="match status" value="1"/>
</dbReference>
<name>A0ABT8KY76_9BACT</name>
<gene>
    <name evidence="7" type="ORF">QQ008_27225</name>
</gene>
<comment type="cofactor">
    <cofactor evidence="1 6">
        <name>pyridoxal 5'-phosphate</name>
        <dbReference type="ChEBI" id="CHEBI:597326"/>
    </cofactor>
</comment>
<dbReference type="InterPro" id="IPR015424">
    <property type="entry name" value="PyrdxlP-dep_Trfase"/>
</dbReference>
<dbReference type="SUPFAM" id="SSF53383">
    <property type="entry name" value="PLP-dependent transferases"/>
    <property type="match status" value="1"/>
</dbReference>
<comment type="caution">
    <text evidence="7">The sequence shown here is derived from an EMBL/GenBank/DDBJ whole genome shotgun (WGS) entry which is preliminary data.</text>
</comment>
<keyword evidence="7" id="KW-0032">Aminotransferase</keyword>
<keyword evidence="8" id="KW-1185">Reference proteome</keyword>
<organism evidence="7 8">
    <name type="scientific">Splendidivirga corallicola</name>
    <dbReference type="NCBI Taxonomy" id="3051826"/>
    <lineage>
        <taxon>Bacteria</taxon>
        <taxon>Pseudomonadati</taxon>
        <taxon>Bacteroidota</taxon>
        <taxon>Cytophagia</taxon>
        <taxon>Cytophagales</taxon>
        <taxon>Splendidivirgaceae</taxon>
        <taxon>Splendidivirga</taxon>
    </lineage>
</organism>
<dbReference type="EMBL" id="JAUJEA010000015">
    <property type="protein sequence ID" value="MDN5205109.1"/>
    <property type="molecule type" value="Genomic_DNA"/>
</dbReference>
<proteinExistence type="inferred from homology"/>
<dbReference type="Gene3D" id="3.90.1150.170">
    <property type="match status" value="1"/>
</dbReference>
<dbReference type="InterPro" id="IPR002129">
    <property type="entry name" value="PyrdxlP-dep_de-COase"/>
</dbReference>
<accession>A0ABT8KY76</accession>
<dbReference type="InterPro" id="IPR015421">
    <property type="entry name" value="PyrdxlP-dep_Trfase_major"/>
</dbReference>
<reference evidence="7" key="1">
    <citation type="submission" date="2023-06" db="EMBL/GenBank/DDBJ databases">
        <title>Genomic of Parafulvivirga corallium.</title>
        <authorList>
            <person name="Wang G."/>
        </authorList>
    </citation>
    <scope>NUCLEOTIDE SEQUENCE</scope>
    <source>
        <strain evidence="7">BMA10</strain>
    </source>
</reference>
<dbReference type="PANTHER" id="PTHR45677:SF8">
    <property type="entry name" value="CYSTEINE SULFINIC ACID DECARBOXYLASE"/>
    <property type="match status" value="1"/>
</dbReference>
<dbReference type="GO" id="GO:0008483">
    <property type="term" value="F:transaminase activity"/>
    <property type="evidence" value="ECO:0007669"/>
    <property type="project" value="UniProtKB-KW"/>
</dbReference>
<keyword evidence="3" id="KW-0210">Decarboxylase</keyword>
<comment type="similarity">
    <text evidence="2 6">Belongs to the group II decarboxylase family.</text>
</comment>
<dbReference type="PANTHER" id="PTHR45677">
    <property type="entry name" value="GLUTAMATE DECARBOXYLASE-RELATED"/>
    <property type="match status" value="1"/>
</dbReference>
<evidence type="ECO:0000313" key="7">
    <source>
        <dbReference type="EMBL" id="MDN5205109.1"/>
    </source>
</evidence>
<evidence type="ECO:0000313" key="8">
    <source>
        <dbReference type="Proteomes" id="UP001172082"/>
    </source>
</evidence>